<protein>
    <submittedName>
        <fullName evidence="6">PKD domain-containing protein</fullName>
    </submittedName>
</protein>
<dbReference type="Gene3D" id="2.60.120.200">
    <property type="match status" value="1"/>
</dbReference>
<dbReference type="CDD" id="cd00146">
    <property type="entry name" value="PKD"/>
    <property type="match status" value="2"/>
</dbReference>
<feature type="compositionally biased region" description="Polar residues" evidence="3">
    <location>
        <begin position="468"/>
        <end position="480"/>
    </location>
</feature>
<dbReference type="SUPFAM" id="SSF49899">
    <property type="entry name" value="Concanavalin A-like lectins/glucanases"/>
    <property type="match status" value="1"/>
</dbReference>
<dbReference type="InterPro" id="IPR000601">
    <property type="entry name" value="PKD_dom"/>
</dbReference>
<feature type="compositionally biased region" description="Polar residues" evidence="3">
    <location>
        <begin position="450"/>
        <end position="462"/>
    </location>
</feature>
<evidence type="ECO:0000313" key="6">
    <source>
        <dbReference type="EMBL" id="RXZ71955.1"/>
    </source>
</evidence>
<proteinExistence type="predicted"/>
<dbReference type="OrthoDB" id="9802683at2"/>
<evidence type="ECO:0000256" key="1">
    <source>
        <dbReference type="ARBA" id="ARBA00022729"/>
    </source>
</evidence>
<evidence type="ECO:0000313" key="7">
    <source>
        <dbReference type="Proteomes" id="UP000293865"/>
    </source>
</evidence>
<dbReference type="SUPFAM" id="SSF49299">
    <property type="entry name" value="PKD domain"/>
    <property type="match status" value="2"/>
</dbReference>
<dbReference type="Pfam" id="PF17164">
    <property type="entry name" value="DUF5122"/>
    <property type="match status" value="1"/>
</dbReference>
<evidence type="ECO:0000256" key="3">
    <source>
        <dbReference type="SAM" id="MobiDB-lite"/>
    </source>
</evidence>
<keyword evidence="7" id="KW-1185">Reference proteome</keyword>
<feature type="signal peptide" evidence="4">
    <location>
        <begin position="1"/>
        <end position="35"/>
    </location>
</feature>
<dbReference type="Pfam" id="PF18911">
    <property type="entry name" value="PKD_4"/>
    <property type="match status" value="2"/>
</dbReference>
<feature type="chain" id="PRO_5020285387" evidence="4">
    <location>
        <begin position="36"/>
        <end position="1177"/>
    </location>
</feature>
<keyword evidence="1 4" id="KW-0732">Signal</keyword>
<feature type="domain" description="PKD" evidence="5">
    <location>
        <begin position="881"/>
        <end position="970"/>
    </location>
</feature>
<dbReference type="SMART" id="SM00089">
    <property type="entry name" value="PKD"/>
    <property type="match status" value="2"/>
</dbReference>
<sequence length="1177" mass="121001">MELESTRSRKGLAMVTAAVVVAAGVLFGTASPATAAEDGPAPIEQRNNLTVTADPLPTVQIDSGIVWTQEVVGNTVYAGGSFSNARPAGAAPGTSLIPRSNILAYNLTTGVITSFAPVINGQVKVIEASPDGSRIYVGGSFNNVNGQTRWNFAAFDVATGALSTTFRPAVGGSYVNTVAVTNSAVYLGGLIQAGAGVARKNLVAFSSTNGALLGWAPTTDLQVDSMVLTPSKDKLIVAGRFGTVNNVSQRGLAALDLSSGAILPWTAPSVVQNGVAAGSSNSGKAGIWELEADANAIYGTGWVYASKTVGNLEGLFSAEPGSGDIRWIADCHGDHYGVYSDGTNVYSTGHEHSCETANGMTQGSPSPGNMRNATLMTAAPKGTLLRTFNVNSIYADWSGWPAPAFVNWYPDWITGGADGGQGGWTATGAGDYLLIGGEQAFVNGQRSQGITRFSRNPSTGKNSGPRLSDTTWVPTASSTTSGTARVTIPANWDRDDLNITYRLMRTGQSQPVATKTVQSTYWEQPIVALKDTGLPPGSTQSYRVVAVDGDGNIANSATVSTTVASAAGSSYAETVLDDGASLYWRLGGTAAQGGDDLAGNNNGVVRSGVTSNSSGALTSEPGPSYNFSGTSSGFINSTSTAPVGQGFSTELWFKTTTLTGGKLIGYGNSSSGTSTSYDRHVYMLNNGRLAFGTHPGIARTITTTATYRNGGWHHVVASQGWDGMKLYVDGQLVGTRPENTSQAFNGFWRVGGDNLSGWPERPVTDYFSGQIDEVAVYDRVLTPQEVTAHYSKATGAAAPTAAFTATTDELDVSVNGSTSSAPPGRTITSYSWNWGDNTAAGTGVTATHTYAAGGTYTITLTVTDSAGLTSSTSKPVTVAPAHAAPTAAFTSVATGLSVAFDGRSSTAADGATITSYAWEFGDGGTSTQPAPTRNYAAPGDYSVKLTVTDSMGATGSTTKTVTVSEANPTALAKDDFERTSTSGWGTADVGGTWSTASGSSVSGGVGRLSLLNGQTRSTTLSGTLPANTDARVSVSTDKVADGGGTHVNIAPRKTAAGEYRAKLRFSATGVVNVGVARLVGTTETLIANRVLTGYTHVAGATLEIRVRTVSTGASTTLQVKAWPQGQAEPVDWWVTATDSDPGLQGSGQLSITSYVSSTATNSPIGVAFDRLNVVAAG</sequence>
<feature type="region of interest" description="Disordered" evidence="3">
    <location>
        <begin position="450"/>
        <end position="480"/>
    </location>
</feature>
<dbReference type="InterPro" id="IPR006558">
    <property type="entry name" value="LamG-like"/>
</dbReference>
<comment type="caution">
    <text evidence="6">The sequence shown here is derived from an EMBL/GenBank/DDBJ whole genome shotgun (WGS) entry which is preliminary data.</text>
</comment>
<dbReference type="EMBL" id="SDPN01000008">
    <property type="protein sequence ID" value="RXZ71955.1"/>
    <property type="molecule type" value="Genomic_DNA"/>
</dbReference>
<name>A0A4Q2L1L4_9MICO</name>
<reference evidence="6 7" key="1">
    <citation type="submission" date="2019-01" db="EMBL/GenBank/DDBJ databases">
        <title>Agromyces.</title>
        <authorList>
            <person name="Li J."/>
        </authorList>
    </citation>
    <scope>NUCLEOTIDE SEQUENCE [LARGE SCALE GENOMIC DNA]</scope>
    <source>
        <strain evidence="6 7">DSM 15934</strain>
    </source>
</reference>
<dbReference type="InterPro" id="IPR011044">
    <property type="entry name" value="Quino_amine_DH_bsu"/>
</dbReference>
<accession>A0A4Q2L1L4</accession>
<evidence type="ECO:0000256" key="4">
    <source>
        <dbReference type="SAM" id="SignalP"/>
    </source>
</evidence>
<gene>
    <name evidence="6" type="ORF">ESP51_06180</name>
</gene>
<dbReference type="SMART" id="SM00560">
    <property type="entry name" value="LamGL"/>
    <property type="match status" value="1"/>
</dbReference>
<dbReference type="AlphaFoldDB" id="A0A4Q2L1L4"/>
<dbReference type="InterPro" id="IPR035986">
    <property type="entry name" value="PKD_dom_sf"/>
</dbReference>
<evidence type="ECO:0000259" key="5">
    <source>
        <dbReference type="PROSITE" id="PS50093"/>
    </source>
</evidence>
<dbReference type="InterPro" id="IPR013320">
    <property type="entry name" value="ConA-like_dom_sf"/>
</dbReference>
<dbReference type="PROSITE" id="PS50093">
    <property type="entry name" value="PKD"/>
    <property type="match status" value="2"/>
</dbReference>
<dbReference type="Proteomes" id="UP000293865">
    <property type="component" value="Unassembled WGS sequence"/>
</dbReference>
<feature type="domain" description="PKD" evidence="5">
    <location>
        <begin position="795"/>
        <end position="878"/>
    </location>
</feature>
<keyword evidence="2" id="KW-1015">Disulfide bond</keyword>
<evidence type="ECO:0000256" key="2">
    <source>
        <dbReference type="ARBA" id="ARBA00023157"/>
    </source>
</evidence>
<dbReference type="InterPro" id="IPR022409">
    <property type="entry name" value="PKD/Chitinase_dom"/>
</dbReference>
<dbReference type="InterPro" id="IPR013431">
    <property type="entry name" value="Delta_60_rpt"/>
</dbReference>
<dbReference type="InterPro" id="IPR013783">
    <property type="entry name" value="Ig-like_fold"/>
</dbReference>
<dbReference type="RefSeq" id="WP_129520028.1">
    <property type="nucleotide sequence ID" value="NZ_SDPN01000008.1"/>
</dbReference>
<dbReference type="SUPFAM" id="SSF50969">
    <property type="entry name" value="YVTN repeat-like/Quinoprotein amine dehydrogenase"/>
    <property type="match status" value="1"/>
</dbReference>
<dbReference type="Gene3D" id="2.60.40.10">
    <property type="entry name" value="Immunoglobulins"/>
    <property type="match status" value="2"/>
</dbReference>
<dbReference type="GO" id="GO:0005975">
    <property type="term" value="P:carbohydrate metabolic process"/>
    <property type="evidence" value="ECO:0007669"/>
    <property type="project" value="UniProtKB-ARBA"/>
</dbReference>
<dbReference type="Pfam" id="PF13385">
    <property type="entry name" value="Laminin_G_3"/>
    <property type="match status" value="1"/>
</dbReference>
<organism evidence="6 7">
    <name type="scientific">Agromyces albus</name>
    <dbReference type="NCBI Taxonomy" id="205332"/>
    <lineage>
        <taxon>Bacteria</taxon>
        <taxon>Bacillati</taxon>
        <taxon>Actinomycetota</taxon>
        <taxon>Actinomycetes</taxon>
        <taxon>Micrococcales</taxon>
        <taxon>Microbacteriaceae</taxon>
        <taxon>Agromyces</taxon>
    </lineage>
</organism>